<evidence type="ECO:0000313" key="4">
    <source>
        <dbReference type="Proteomes" id="UP001497497"/>
    </source>
</evidence>
<evidence type="ECO:0000256" key="1">
    <source>
        <dbReference type="SAM" id="MobiDB-lite"/>
    </source>
</evidence>
<keyword evidence="2" id="KW-1133">Transmembrane helix</keyword>
<keyword evidence="2" id="KW-0812">Transmembrane</keyword>
<dbReference type="Proteomes" id="UP001497497">
    <property type="component" value="Unassembled WGS sequence"/>
</dbReference>
<keyword evidence="2" id="KW-0472">Membrane</keyword>
<evidence type="ECO:0000313" key="3">
    <source>
        <dbReference type="EMBL" id="CAL1543769.1"/>
    </source>
</evidence>
<sequence length="179" mass="19905">MPVLSFTNAPNPPTVTPPSSENATTTYLDCVENDSNIAVRLYDNVKRAVNCIMLEPYVPDLSFITTFHPTTDRIVGMTLHCFILSSIVLTMALIRLAMFSLKFACFITLNLAVFRGDIKDPITQEQLREATIFDTSGLKIIIVQYRTRNAPSPRLSLSPQRPRDSGSDSSQDIFSISSL</sequence>
<organism evidence="3 4">
    <name type="scientific">Lymnaea stagnalis</name>
    <name type="common">Great pond snail</name>
    <name type="synonym">Helix stagnalis</name>
    <dbReference type="NCBI Taxonomy" id="6523"/>
    <lineage>
        <taxon>Eukaryota</taxon>
        <taxon>Metazoa</taxon>
        <taxon>Spiralia</taxon>
        <taxon>Lophotrochozoa</taxon>
        <taxon>Mollusca</taxon>
        <taxon>Gastropoda</taxon>
        <taxon>Heterobranchia</taxon>
        <taxon>Euthyneura</taxon>
        <taxon>Panpulmonata</taxon>
        <taxon>Hygrophila</taxon>
        <taxon>Lymnaeoidea</taxon>
        <taxon>Lymnaeidae</taxon>
        <taxon>Lymnaea</taxon>
    </lineage>
</organism>
<accession>A0AAV2IAI8</accession>
<comment type="caution">
    <text evidence="3">The sequence shown here is derived from an EMBL/GenBank/DDBJ whole genome shotgun (WGS) entry which is preliminary data.</text>
</comment>
<keyword evidence="4" id="KW-1185">Reference proteome</keyword>
<dbReference type="EMBL" id="CAXITT010000574">
    <property type="protein sequence ID" value="CAL1543769.1"/>
    <property type="molecule type" value="Genomic_DNA"/>
</dbReference>
<proteinExistence type="predicted"/>
<feature type="region of interest" description="Disordered" evidence="1">
    <location>
        <begin position="1"/>
        <end position="21"/>
    </location>
</feature>
<feature type="region of interest" description="Disordered" evidence="1">
    <location>
        <begin position="152"/>
        <end position="179"/>
    </location>
</feature>
<dbReference type="AlphaFoldDB" id="A0AAV2IAI8"/>
<feature type="transmembrane region" description="Helical" evidence="2">
    <location>
        <begin position="74"/>
        <end position="94"/>
    </location>
</feature>
<name>A0AAV2IAI8_LYMST</name>
<evidence type="ECO:0000256" key="2">
    <source>
        <dbReference type="SAM" id="Phobius"/>
    </source>
</evidence>
<protein>
    <submittedName>
        <fullName evidence="3">Uncharacterized protein</fullName>
    </submittedName>
</protein>
<reference evidence="3 4" key="1">
    <citation type="submission" date="2024-04" db="EMBL/GenBank/DDBJ databases">
        <authorList>
            <consortium name="Genoscope - CEA"/>
            <person name="William W."/>
        </authorList>
    </citation>
    <scope>NUCLEOTIDE SEQUENCE [LARGE SCALE GENOMIC DNA]</scope>
</reference>
<gene>
    <name evidence="3" type="ORF">GSLYS_00017282001</name>
</gene>
<feature type="compositionally biased region" description="Low complexity" evidence="1">
    <location>
        <begin position="167"/>
        <end position="179"/>
    </location>
</feature>